<name>A0A7R9E8B2_9NEOP</name>
<dbReference type="CDD" id="cd04163">
    <property type="entry name" value="Era"/>
    <property type="match status" value="1"/>
</dbReference>
<gene>
    <name evidence="8" type="ORF">TMSB3V08_LOCUS5716</name>
</gene>
<dbReference type="PRINTS" id="PR00326">
    <property type="entry name" value="GTP1OBG"/>
</dbReference>
<dbReference type="InterPro" id="IPR030388">
    <property type="entry name" value="G_ERA_dom"/>
</dbReference>
<dbReference type="GO" id="GO:0005525">
    <property type="term" value="F:GTP binding"/>
    <property type="evidence" value="ECO:0007669"/>
    <property type="project" value="UniProtKB-KW"/>
</dbReference>
<dbReference type="PANTHER" id="PTHR42698">
    <property type="entry name" value="GTPASE ERA"/>
    <property type="match status" value="1"/>
</dbReference>
<comment type="similarity">
    <text evidence="1">Belongs to the TRAFAC class TrmE-Era-EngA-EngB-Septin-like GTPase superfamily. Era GTPase family.</text>
</comment>
<evidence type="ECO:0000256" key="1">
    <source>
        <dbReference type="ARBA" id="ARBA00007921"/>
    </source>
</evidence>
<dbReference type="GO" id="GO:0019843">
    <property type="term" value="F:rRNA binding"/>
    <property type="evidence" value="ECO:0007669"/>
    <property type="project" value="TreeGrafter"/>
</dbReference>
<dbReference type="GO" id="GO:0043024">
    <property type="term" value="F:ribosomal small subunit binding"/>
    <property type="evidence" value="ECO:0007669"/>
    <property type="project" value="TreeGrafter"/>
</dbReference>
<keyword evidence="3" id="KW-0547">Nucleotide-binding</keyword>
<dbReference type="PANTHER" id="PTHR42698:SF1">
    <property type="entry name" value="GTPASE ERA, MITOCHONDRIAL"/>
    <property type="match status" value="1"/>
</dbReference>
<proteinExistence type="inferred from homology"/>
<evidence type="ECO:0000256" key="5">
    <source>
        <dbReference type="ARBA" id="ARBA00030975"/>
    </source>
</evidence>
<dbReference type="HAMAP" id="MF_00367">
    <property type="entry name" value="GTPase_Era"/>
    <property type="match status" value="1"/>
</dbReference>
<dbReference type="SUPFAM" id="SSF52540">
    <property type="entry name" value="P-loop containing nucleoside triphosphate hydrolases"/>
    <property type="match status" value="1"/>
</dbReference>
<dbReference type="NCBIfam" id="TIGR00231">
    <property type="entry name" value="small_GTP"/>
    <property type="match status" value="1"/>
</dbReference>
<dbReference type="GO" id="GO:0000028">
    <property type="term" value="P:ribosomal small subunit assembly"/>
    <property type="evidence" value="ECO:0007669"/>
    <property type="project" value="TreeGrafter"/>
</dbReference>
<dbReference type="Gene3D" id="3.30.300.20">
    <property type="match status" value="1"/>
</dbReference>
<dbReference type="AlphaFoldDB" id="A0A7R9E8B2"/>
<dbReference type="InterPro" id="IPR027417">
    <property type="entry name" value="P-loop_NTPase"/>
</dbReference>
<dbReference type="InterPro" id="IPR005225">
    <property type="entry name" value="Small_GTP-bd"/>
</dbReference>
<feature type="domain" description="G" evidence="7">
    <location>
        <begin position="107"/>
        <end position="229"/>
    </location>
</feature>
<evidence type="ECO:0000313" key="8">
    <source>
        <dbReference type="EMBL" id="CAD7428927.1"/>
    </source>
</evidence>
<organism evidence="8">
    <name type="scientific">Timema monikensis</name>
    <dbReference type="NCBI Taxonomy" id="170555"/>
    <lineage>
        <taxon>Eukaryota</taxon>
        <taxon>Metazoa</taxon>
        <taxon>Ecdysozoa</taxon>
        <taxon>Arthropoda</taxon>
        <taxon>Hexapoda</taxon>
        <taxon>Insecta</taxon>
        <taxon>Pterygota</taxon>
        <taxon>Neoptera</taxon>
        <taxon>Polyneoptera</taxon>
        <taxon>Phasmatodea</taxon>
        <taxon>Timematodea</taxon>
        <taxon>Timematoidea</taxon>
        <taxon>Timematidae</taxon>
        <taxon>Timema</taxon>
    </lineage>
</organism>
<dbReference type="EMBL" id="OB793903">
    <property type="protein sequence ID" value="CAD7428927.1"/>
    <property type="molecule type" value="Genomic_DNA"/>
</dbReference>
<feature type="region of interest" description="Disordered" evidence="6">
    <location>
        <begin position="251"/>
        <end position="270"/>
    </location>
</feature>
<evidence type="ECO:0000256" key="2">
    <source>
        <dbReference type="ARBA" id="ARBA00019149"/>
    </source>
</evidence>
<dbReference type="InterPro" id="IPR015946">
    <property type="entry name" value="KH_dom-like_a/b"/>
</dbReference>
<dbReference type="Gene3D" id="3.40.50.300">
    <property type="entry name" value="P-loop containing nucleotide triphosphate hydrolases"/>
    <property type="match status" value="1"/>
</dbReference>
<dbReference type="InterPro" id="IPR006073">
    <property type="entry name" value="GTP-bd"/>
</dbReference>
<dbReference type="CDD" id="cd22534">
    <property type="entry name" value="KH-II_Era"/>
    <property type="match status" value="1"/>
</dbReference>
<dbReference type="InterPro" id="IPR005662">
    <property type="entry name" value="GTPase_Era-like"/>
</dbReference>
<keyword evidence="4" id="KW-0342">GTP-binding</keyword>
<dbReference type="Pfam" id="PF01926">
    <property type="entry name" value="MMR_HSR1"/>
    <property type="match status" value="1"/>
</dbReference>
<dbReference type="GO" id="GO:0005759">
    <property type="term" value="C:mitochondrial matrix"/>
    <property type="evidence" value="ECO:0007669"/>
    <property type="project" value="TreeGrafter"/>
</dbReference>
<evidence type="ECO:0000256" key="4">
    <source>
        <dbReference type="ARBA" id="ARBA00023134"/>
    </source>
</evidence>
<reference evidence="8" key="1">
    <citation type="submission" date="2020-11" db="EMBL/GenBank/DDBJ databases">
        <authorList>
            <person name="Tran Van P."/>
        </authorList>
    </citation>
    <scope>NUCLEOTIDE SEQUENCE</scope>
</reference>
<sequence>MMGTGTLCVSYAEPFGQLRAQTNNFVDNIASVNTELVTPTLFRVLYIALTAVSIVHRSHNLIRSESRQTSQTITSFRNVSTSSIYQEEYETYVVHNETLPENPHLVKVAIIGLPNAGKSTLINSLTGRKACPISSKVHTTRCRARAILVRDNTQIVFLDTPGLVTEEESKNHHLEPQYIRDGEKALKEAHVIGVVHDASNYWLKHRLDEKVLRLLHLYPHKDSFLILNKIDILKSKRNLLDLVKVLTNGSLVGQQPPEPGGSKKPNYLSESQVKKAVKPERGWPNFREVFLVSALTRSGVDGVEKFLLKLSRPGPWMFSGEQFSDQSPEWLIEETVRGRLLEHLPQEIPYNLNTRIEYFHRGEQGNLVSVVLVECATPRLQKLVVGSKGSRIRTIAMEAEQDLYHTFQQPVMLKLIFSHDDGMSSGTQEKQSKGLVEPLTRVLLVLLVEHDADNDARYHCQSPHQHQQEDLDAGQGRWFRVFDMICGYDEQHFISFLRSTIGVASNGYDENSHVKIMEEEKRKEVQRRMEERGENRVMVVGRKETFKTDSTSGWKLFIMIIIIIIII</sequence>
<evidence type="ECO:0000256" key="3">
    <source>
        <dbReference type="ARBA" id="ARBA00022741"/>
    </source>
</evidence>
<evidence type="ECO:0000259" key="7">
    <source>
        <dbReference type="Pfam" id="PF01926"/>
    </source>
</evidence>
<evidence type="ECO:0000256" key="6">
    <source>
        <dbReference type="SAM" id="MobiDB-lite"/>
    </source>
</evidence>
<protein>
    <recommendedName>
        <fullName evidence="2">GTPase Era, mitochondrial</fullName>
    </recommendedName>
    <alternativeName>
        <fullName evidence="5">ERA-like protein 1</fullName>
    </alternativeName>
</protein>
<accession>A0A7R9E8B2</accession>